<gene>
    <name evidence="2" type="ORF">N7492_004555</name>
</gene>
<evidence type="ECO:0000313" key="3">
    <source>
        <dbReference type="Proteomes" id="UP001146351"/>
    </source>
</evidence>
<reference evidence="2" key="2">
    <citation type="journal article" date="2023" name="IMA Fungus">
        <title>Comparative genomic study of the Penicillium genus elucidates a diverse pangenome and 15 lateral gene transfer events.</title>
        <authorList>
            <person name="Petersen C."/>
            <person name="Sorensen T."/>
            <person name="Nielsen M.R."/>
            <person name="Sondergaard T.E."/>
            <person name="Sorensen J.L."/>
            <person name="Fitzpatrick D.A."/>
            <person name="Frisvad J.C."/>
            <person name="Nielsen K.L."/>
        </authorList>
    </citation>
    <scope>NUCLEOTIDE SEQUENCE</scope>
    <source>
        <strain evidence="2">IBT 21917</strain>
    </source>
</reference>
<evidence type="ECO:0000256" key="1">
    <source>
        <dbReference type="SAM" id="MobiDB-lite"/>
    </source>
</evidence>
<comment type="caution">
    <text evidence="2">The sequence shown here is derived from an EMBL/GenBank/DDBJ whole genome shotgun (WGS) entry which is preliminary data.</text>
</comment>
<sequence length="205" mass="22820">MKEPCVEASNRNVHRVVVGENRGDSQHEVFYYPSGVRCFCSRSRRRRPRQPWTTCAHYEKLKCDLHGDDNPGPPLADANTLRDYWAERSIVEAKGSKKDADPKTQDPQKWGNNNDHLYASVYTDGCDATGGGKVDGKDYDAGKAVVKVCQTHATGNIDAAHWLPKVCVSNYMDIIISSCKDKGKAGFVNGQVWIPKYGTTLRVTN</sequence>
<dbReference type="AlphaFoldDB" id="A0A9W9IE47"/>
<dbReference type="Proteomes" id="UP001146351">
    <property type="component" value="Unassembled WGS sequence"/>
</dbReference>
<proteinExistence type="predicted"/>
<dbReference type="EMBL" id="JAPQKO010000003">
    <property type="protein sequence ID" value="KAJ5171962.1"/>
    <property type="molecule type" value="Genomic_DNA"/>
</dbReference>
<accession>A0A9W9IE47</accession>
<name>A0A9W9IE47_9EURO</name>
<feature type="compositionally biased region" description="Basic and acidic residues" evidence="1">
    <location>
        <begin position="92"/>
        <end position="106"/>
    </location>
</feature>
<dbReference type="OrthoDB" id="5357700at2759"/>
<organism evidence="2 3">
    <name type="scientific">Penicillium capsulatum</name>
    <dbReference type="NCBI Taxonomy" id="69766"/>
    <lineage>
        <taxon>Eukaryota</taxon>
        <taxon>Fungi</taxon>
        <taxon>Dikarya</taxon>
        <taxon>Ascomycota</taxon>
        <taxon>Pezizomycotina</taxon>
        <taxon>Eurotiomycetes</taxon>
        <taxon>Eurotiomycetidae</taxon>
        <taxon>Eurotiales</taxon>
        <taxon>Aspergillaceae</taxon>
        <taxon>Penicillium</taxon>
    </lineage>
</organism>
<reference evidence="2" key="1">
    <citation type="submission" date="2022-11" db="EMBL/GenBank/DDBJ databases">
        <authorList>
            <person name="Petersen C."/>
        </authorList>
    </citation>
    <scope>NUCLEOTIDE SEQUENCE</scope>
    <source>
        <strain evidence="2">IBT 21917</strain>
    </source>
</reference>
<evidence type="ECO:0000313" key="2">
    <source>
        <dbReference type="EMBL" id="KAJ5171962.1"/>
    </source>
</evidence>
<keyword evidence="3" id="KW-1185">Reference proteome</keyword>
<protein>
    <submittedName>
        <fullName evidence="2">Uncharacterized protein</fullName>
    </submittedName>
</protein>
<feature type="region of interest" description="Disordered" evidence="1">
    <location>
        <begin position="92"/>
        <end position="112"/>
    </location>
</feature>